<dbReference type="PANTHER" id="PTHR10350:SF6">
    <property type="entry name" value="NUCLEAR PORE COMPLEX PROTEIN NUP155"/>
    <property type="match status" value="1"/>
</dbReference>
<evidence type="ECO:0000256" key="1">
    <source>
        <dbReference type="ARBA" id="ARBA00004123"/>
    </source>
</evidence>
<keyword evidence="2" id="KW-0813">Transport</keyword>
<dbReference type="Pfam" id="PF08801">
    <property type="entry name" value="Nucleoporin_N"/>
    <property type="match status" value="1"/>
</dbReference>
<comment type="subcellular location">
    <subcellularLocation>
        <location evidence="1">Nucleus</location>
    </subcellularLocation>
</comment>
<keyword evidence="3" id="KW-0539">Nucleus</keyword>
<dbReference type="GO" id="GO:0044611">
    <property type="term" value="C:nuclear pore inner ring"/>
    <property type="evidence" value="ECO:0007669"/>
    <property type="project" value="TreeGrafter"/>
</dbReference>
<reference evidence="5" key="1">
    <citation type="journal article" date="2020" name="Fungal Divers.">
        <title>Resolving the Mortierellaceae phylogeny through synthesis of multi-gene phylogenetics and phylogenomics.</title>
        <authorList>
            <person name="Vandepol N."/>
            <person name="Liber J."/>
            <person name="Desiro A."/>
            <person name="Na H."/>
            <person name="Kennedy M."/>
            <person name="Barry K."/>
            <person name="Grigoriev I.V."/>
            <person name="Miller A.N."/>
            <person name="O'Donnell K."/>
            <person name="Stajich J.E."/>
            <person name="Bonito G."/>
        </authorList>
    </citation>
    <scope>NUCLEOTIDE SEQUENCE</scope>
    <source>
        <strain evidence="5">KOD1015</strain>
    </source>
</reference>
<dbReference type="EMBL" id="JAABOA010001078">
    <property type="protein sequence ID" value="KAF9582364.1"/>
    <property type="molecule type" value="Genomic_DNA"/>
</dbReference>
<accession>A0A9P6FVW4</accession>
<dbReference type="AlphaFoldDB" id="A0A9P6FVW4"/>
<evidence type="ECO:0000256" key="3">
    <source>
        <dbReference type="ARBA" id="ARBA00023242"/>
    </source>
</evidence>
<dbReference type="SUPFAM" id="SSF69322">
    <property type="entry name" value="Tricorn protease domain 2"/>
    <property type="match status" value="1"/>
</dbReference>
<dbReference type="GO" id="GO:0036228">
    <property type="term" value="P:protein localization to nuclear inner membrane"/>
    <property type="evidence" value="ECO:0007669"/>
    <property type="project" value="TreeGrafter"/>
</dbReference>
<dbReference type="InterPro" id="IPR014908">
    <property type="entry name" value="Nucleoporin_Nup133/Nup155_N"/>
</dbReference>
<dbReference type="OrthoDB" id="338970at2759"/>
<evidence type="ECO:0000256" key="2">
    <source>
        <dbReference type="ARBA" id="ARBA00022448"/>
    </source>
</evidence>
<dbReference type="PANTHER" id="PTHR10350">
    <property type="entry name" value="NUCLEAR PORE COMPLEX PROTEIN NUP155"/>
    <property type="match status" value="1"/>
</dbReference>
<sequence>MAQWPIDAEATDMLLKLAAKTVDDQLSREQKYPELGDFLNTDFSSTYVPIDPRHQILRRKRAISLPDSLFEQYNLLQCRCFMGLFPEINRVWITIDHRLFLWNYSDGNNYESYEELDQVIVNVALVRPKRDTFDEKVEYLLVIATPIDVHLLGVSTGSDSHTLYITNMSVPTDNVAMRSIVGTPDGRIFMNGNDGRLWEIDYQAEEGWFSKKCSKREVIGNPMSYFIPSFLSQARVDPIVNIVFDESRRTIYGLTEGSNIEVRT</sequence>
<gene>
    <name evidence="5" type="ORF">BGW38_000296</name>
</gene>
<evidence type="ECO:0000313" key="5">
    <source>
        <dbReference type="EMBL" id="KAF9582364.1"/>
    </source>
</evidence>
<dbReference type="GO" id="GO:0000972">
    <property type="term" value="P:transcription-dependent tethering of RNA polymerase II gene DNA at nuclear periphery"/>
    <property type="evidence" value="ECO:0007669"/>
    <property type="project" value="TreeGrafter"/>
</dbReference>
<name>A0A9P6FVW4_9FUNG</name>
<proteinExistence type="predicted"/>
<protein>
    <recommendedName>
        <fullName evidence="4">Nucleoporin Nup133/Nup155-like N-terminal domain-containing protein</fullName>
    </recommendedName>
</protein>
<dbReference type="GO" id="GO:0006606">
    <property type="term" value="P:protein import into nucleus"/>
    <property type="evidence" value="ECO:0007669"/>
    <property type="project" value="TreeGrafter"/>
</dbReference>
<dbReference type="GO" id="GO:0017056">
    <property type="term" value="F:structural constituent of nuclear pore"/>
    <property type="evidence" value="ECO:0007669"/>
    <property type="project" value="InterPro"/>
</dbReference>
<organism evidence="5 6">
    <name type="scientific">Lunasporangiospora selenospora</name>
    <dbReference type="NCBI Taxonomy" id="979761"/>
    <lineage>
        <taxon>Eukaryota</taxon>
        <taxon>Fungi</taxon>
        <taxon>Fungi incertae sedis</taxon>
        <taxon>Mucoromycota</taxon>
        <taxon>Mortierellomycotina</taxon>
        <taxon>Mortierellomycetes</taxon>
        <taxon>Mortierellales</taxon>
        <taxon>Mortierellaceae</taxon>
        <taxon>Lunasporangiospora</taxon>
    </lineage>
</organism>
<comment type="caution">
    <text evidence="5">The sequence shown here is derived from an EMBL/GenBank/DDBJ whole genome shotgun (WGS) entry which is preliminary data.</text>
</comment>
<evidence type="ECO:0000313" key="6">
    <source>
        <dbReference type="Proteomes" id="UP000780801"/>
    </source>
</evidence>
<feature type="domain" description="Nucleoporin Nup133/Nup155-like N-terminal" evidence="4">
    <location>
        <begin position="63"/>
        <end position="262"/>
    </location>
</feature>
<evidence type="ECO:0000259" key="4">
    <source>
        <dbReference type="Pfam" id="PF08801"/>
    </source>
</evidence>
<dbReference type="GO" id="GO:0006405">
    <property type="term" value="P:RNA export from nucleus"/>
    <property type="evidence" value="ECO:0007669"/>
    <property type="project" value="TreeGrafter"/>
</dbReference>
<dbReference type="Proteomes" id="UP000780801">
    <property type="component" value="Unassembled WGS sequence"/>
</dbReference>
<dbReference type="InterPro" id="IPR004870">
    <property type="entry name" value="Nucleoporin_Nup155"/>
</dbReference>
<keyword evidence="6" id="KW-1185">Reference proteome</keyword>